<evidence type="ECO:0000313" key="1">
    <source>
        <dbReference type="EMBL" id="EGP89648.1"/>
    </source>
</evidence>
<sequence>MIPRLLLISNPGDMLLLISSPMARLGLETVMDYWSLAANVSVWLPFKLCPGLM</sequence>
<dbReference type="EMBL" id="CM001198">
    <property type="protein sequence ID" value="EGP89648.1"/>
    <property type="molecule type" value="Genomic_DNA"/>
</dbReference>
<feature type="non-terminal residue" evidence="1">
    <location>
        <position position="53"/>
    </location>
</feature>
<proteinExistence type="predicted"/>
<evidence type="ECO:0000313" key="2">
    <source>
        <dbReference type="Proteomes" id="UP000008062"/>
    </source>
</evidence>
<dbReference type="Proteomes" id="UP000008062">
    <property type="component" value="Chromosome 3"/>
</dbReference>
<dbReference type="HOGENOM" id="CLU_3074566_0_0_1"/>
<dbReference type="GeneID" id="13400906"/>
<organism evidence="1 2">
    <name type="scientific">Zymoseptoria tritici (strain CBS 115943 / IPO323)</name>
    <name type="common">Speckled leaf blotch fungus</name>
    <name type="synonym">Septoria tritici</name>
    <dbReference type="NCBI Taxonomy" id="336722"/>
    <lineage>
        <taxon>Eukaryota</taxon>
        <taxon>Fungi</taxon>
        <taxon>Dikarya</taxon>
        <taxon>Ascomycota</taxon>
        <taxon>Pezizomycotina</taxon>
        <taxon>Dothideomycetes</taxon>
        <taxon>Dothideomycetidae</taxon>
        <taxon>Mycosphaerellales</taxon>
        <taxon>Mycosphaerellaceae</taxon>
        <taxon>Zymoseptoria</taxon>
    </lineage>
</organism>
<dbReference type="InParanoid" id="F9X5D1"/>
<accession>F9X5D1</accession>
<dbReference type="RefSeq" id="XP_003854672.1">
    <property type="nucleotide sequence ID" value="XM_003854624.1"/>
</dbReference>
<dbReference type="AlphaFoldDB" id="F9X5D1"/>
<gene>
    <name evidence="1" type="ORF">MYCGRDRAFT_79751</name>
</gene>
<keyword evidence="2" id="KW-1185">Reference proteome</keyword>
<protein>
    <submittedName>
        <fullName evidence="1">Uncharacterized protein</fullName>
    </submittedName>
</protein>
<reference evidence="1 2" key="1">
    <citation type="journal article" date="2011" name="PLoS Genet.">
        <title>Finished genome of the fungal wheat pathogen Mycosphaerella graminicola reveals dispensome structure, chromosome plasticity, and stealth pathogenesis.</title>
        <authorList>
            <person name="Goodwin S.B."/>
            <person name="Ben M'barek S."/>
            <person name="Dhillon B."/>
            <person name="Wittenberg A.H.J."/>
            <person name="Crane C.F."/>
            <person name="Hane J.K."/>
            <person name="Foster A.J."/>
            <person name="Van der Lee T.A.J."/>
            <person name="Grimwood J."/>
            <person name="Aerts A."/>
            <person name="Antoniw J."/>
            <person name="Bailey A."/>
            <person name="Bluhm B."/>
            <person name="Bowler J."/>
            <person name="Bristow J."/>
            <person name="van der Burgt A."/>
            <person name="Canto-Canche B."/>
            <person name="Churchill A.C.L."/>
            <person name="Conde-Ferraez L."/>
            <person name="Cools H.J."/>
            <person name="Coutinho P.M."/>
            <person name="Csukai M."/>
            <person name="Dehal P."/>
            <person name="De Wit P."/>
            <person name="Donzelli B."/>
            <person name="van de Geest H.C."/>
            <person name="van Ham R.C.H.J."/>
            <person name="Hammond-Kosack K.E."/>
            <person name="Henrissat B."/>
            <person name="Kilian A."/>
            <person name="Kobayashi A.K."/>
            <person name="Koopmann E."/>
            <person name="Kourmpetis Y."/>
            <person name="Kuzniar A."/>
            <person name="Lindquist E."/>
            <person name="Lombard V."/>
            <person name="Maliepaard C."/>
            <person name="Martins N."/>
            <person name="Mehrabi R."/>
            <person name="Nap J.P.H."/>
            <person name="Ponomarenko A."/>
            <person name="Rudd J.J."/>
            <person name="Salamov A."/>
            <person name="Schmutz J."/>
            <person name="Schouten H.J."/>
            <person name="Shapiro H."/>
            <person name="Stergiopoulos I."/>
            <person name="Torriani S.F.F."/>
            <person name="Tu H."/>
            <person name="de Vries R.P."/>
            <person name="Waalwijk C."/>
            <person name="Ware S.B."/>
            <person name="Wiebenga A."/>
            <person name="Zwiers L.-H."/>
            <person name="Oliver R.P."/>
            <person name="Grigoriev I.V."/>
            <person name="Kema G.H.J."/>
        </authorList>
    </citation>
    <scope>NUCLEOTIDE SEQUENCE [LARGE SCALE GENOMIC DNA]</scope>
    <source>
        <strain evidence="2">CBS 115943 / IPO323</strain>
    </source>
</reference>
<dbReference type="KEGG" id="ztr:MYCGRDRAFT_79751"/>
<name>F9X5D1_ZYMTI</name>